<dbReference type="Proteomes" id="UP000198976">
    <property type="component" value="Chromosome I"/>
</dbReference>
<sequence>MAEVHIRPYRLTDAADLISICIDTADSGRGARGRLTDDEILPYIYALPYVSYAPSWSFVVDTGSRISGYIVGVPDVASFVNWWRDHWVPVLRERFGGTELWPEGERELLERGLNPDSMWSDLRRTYEAEFHIDLLSDVQGRGLGTQLLGRFTEAVTTRSHAHGIAIGVDADNSRAIGFYAKNGLEVLREDRGSDGAVSGYTMGISLRGPSRSA</sequence>
<name>A0ABY0V581_9ACTO</name>
<dbReference type="PROSITE" id="PS51186">
    <property type="entry name" value="GNAT"/>
    <property type="match status" value="1"/>
</dbReference>
<feature type="domain" description="N-acetyltransferase" evidence="1">
    <location>
        <begin position="4"/>
        <end position="207"/>
    </location>
</feature>
<protein>
    <submittedName>
        <fullName evidence="2">Acetyltransferase (GNAT) family protein</fullName>
    </submittedName>
</protein>
<dbReference type="InterPro" id="IPR016181">
    <property type="entry name" value="Acyl_CoA_acyltransferase"/>
</dbReference>
<accession>A0ABY0V581</accession>
<proteinExistence type="predicted"/>
<dbReference type="RefSeq" id="WP_092648195.1">
    <property type="nucleotide sequence ID" value="NZ_LT629792.1"/>
</dbReference>
<evidence type="ECO:0000259" key="1">
    <source>
        <dbReference type="PROSITE" id="PS51186"/>
    </source>
</evidence>
<organism evidence="2 3">
    <name type="scientific">Schaalia radingae</name>
    <dbReference type="NCBI Taxonomy" id="131110"/>
    <lineage>
        <taxon>Bacteria</taxon>
        <taxon>Bacillati</taxon>
        <taxon>Actinomycetota</taxon>
        <taxon>Actinomycetes</taxon>
        <taxon>Actinomycetales</taxon>
        <taxon>Actinomycetaceae</taxon>
        <taxon>Schaalia</taxon>
    </lineage>
</organism>
<evidence type="ECO:0000313" key="3">
    <source>
        <dbReference type="Proteomes" id="UP000198976"/>
    </source>
</evidence>
<dbReference type="Gene3D" id="3.40.630.30">
    <property type="match status" value="1"/>
</dbReference>
<dbReference type="InterPro" id="IPR000182">
    <property type="entry name" value="GNAT_dom"/>
</dbReference>
<dbReference type="EMBL" id="LT629792">
    <property type="protein sequence ID" value="SDT86255.1"/>
    <property type="molecule type" value="Genomic_DNA"/>
</dbReference>
<dbReference type="Pfam" id="PF00583">
    <property type="entry name" value="Acetyltransf_1"/>
    <property type="match status" value="1"/>
</dbReference>
<keyword evidence="3" id="KW-1185">Reference proteome</keyword>
<reference evidence="2 3" key="1">
    <citation type="submission" date="2016-10" db="EMBL/GenBank/DDBJ databases">
        <authorList>
            <person name="Varghese N."/>
            <person name="Submissions S."/>
        </authorList>
    </citation>
    <scope>NUCLEOTIDE SEQUENCE [LARGE SCALE GENOMIC DNA]</scope>
    <source>
        <strain evidence="2 3">DSM 9169</strain>
    </source>
</reference>
<evidence type="ECO:0000313" key="2">
    <source>
        <dbReference type="EMBL" id="SDT86255.1"/>
    </source>
</evidence>
<dbReference type="SUPFAM" id="SSF55729">
    <property type="entry name" value="Acyl-CoA N-acyltransferases (Nat)"/>
    <property type="match status" value="1"/>
</dbReference>
<gene>
    <name evidence="2" type="ORF">SAMN04489714_0280</name>
</gene>